<gene>
    <name evidence="2" type="ORF">AWE51_18855</name>
</gene>
<protein>
    <recommendedName>
        <fullName evidence="1">HTH luxR-type domain-containing protein</fullName>
    </recommendedName>
</protein>
<dbReference type="InterPro" id="IPR016032">
    <property type="entry name" value="Sig_transdc_resp-reg_C-effctor"/>
</dbReference>
<dbReference type="GO" id="GO:0003677">
    <property type="term" value="F:DNA binding"/>
    <property type="evidence" value="ECO:0007669"/>
    <property type="project" value="InterPro"/>
</dbReference>
<dbReference type="STRING" id="1642818.AWE51_18855"/>
<feature type="domain" description="HTH luxR-type" evidence="1">
    <location>
        <begin position="135"/>
        <end position="200"/>
    </location>
</feature>
<comment type="caution">
    <text evidence="2">The sequence shown here is derived from an EMBL/GenBank/DDBJ whole genome shotgun (WGS) entry which is preliminary data.</text>
</comment>
<dbReference type="Gene3D" id="3.40.50.2300">
    <property type="match status" value="1"/>
</dbReference>
<dbReference type="InterPro" id="IPR000792">
    <property type="entry name" value="Tscrpt_reg_LuxR_C"/>
</dbReference>
<dbReference type="InterPro" id="IPR051015">
    <property type="entry name" value="EvgA-like"/>
</dbReference>
<dbReference type="PANTHER" id="PTHR45566:SF1">
    <property type="entry name" value="HTH-TYPE TRANSCRIPTIONAL REGULATOR YHJB-RELATED"/>
    <property type="match status" value="1"/>
</dbReference>
<proteinExistence type="predicted"/>
<reference evidence="2 3" key="1">
    <citation type="submission" date="2016-01" db="EMBL/GenBank/DDBJ databases">
        <title>The draft genome sequence of Aquimarina sp. RZW4-3-2.</title>
        <authorList>
            <person name="Wang Y."/>
        </authorList>
    </citation>
    <scope>NUCLEOTIDE SEQUENCE [LARGE SCALE GENOMIC DNA]</scope>
    <source>
        <strain evidence="2 3">RZW4-3-2</strain>
    </source>
</reference>
<dbReference type="SUPFAM" id="SSF46894">
    <property type="entry name" value="C-terminal effector domain of the bipartite response regulators"/>
    <property type="match status" value="1"/>
</dbReference>
<dbReference type="PROSITE" id="PS50043">
    <property type="entry name" value="HTH_LUXR_2"/>
    <property type="match status" value="1"/>
</dbReference>
<dbReference type="InterPro" id="IPR036388">
    <property type="entry name" value="WH-like_DNA-bd_sf"/>
</dbReference>
<keyword evidence="3" id="KW-1185">Reference proteome</keyword>
<dbReference type="Gene3D" id="1.10.10.10">
    <property type="entry name" value="Winged helix-like DNA-binding domain superfamily/Winged helix DNA-binding domain"/>
    <property type="match status" value="1"/>
</dbReference>
<evidence type="ECO:0000313" key="3">
    <source>
        <dbReference type="Proteomes" id="UP000076715"/>
    </source>
</evidence>
<sequence length="217" mass="25257">MTKLGFRQIASEYSHIDFTINYENSNNESISKVLTQHNPDILVINLDTIPYKIVSLIINYNTKNLKKIKTILVSNFISKQVFESFYTKGILGFLYLNSKKIEIISCIKKVCEKKIYISNEFREKINQYKDDHYFIKSSFKTLTPKEIQVIKFIILGKTSSEIGEILHNSKRTIETHRQHIAEKFDIMGQGRLSLFLIEYKSLITALLNEQIEISGYS</sequence>
<dbReference type="GO" id="GO:0006355">
    <property type="term" value="P:regulation of DNA-templated transcription"/>
    <property type="evidence" value="ECO:0007669"/>
    <property type="project" value="InterPro"/>
</dbReference>
<dbReference type="EMBL" id="LQRT01000060">
    <property type="protein sequence ID" value="KZS38107.1"/>
    <property type="molecule type" value="Genomic_DNA"/>
</dbReference>
<dbReference type="SMART" id="SM00421">
    <property type="entry name" value="HTH_LUXR"/>
    <property type="match status" value="1"/>
</dbReference>
<dbReference type="AlphaFoldDB" id="A0A162WHL4"/>
<evidence type="ECO:0000259" key="1">
    <source>
        <dbReference type="PROSITE" id="PS50043"/>
    </source>
</evidence>
<organism evidence="2 3">
    <name type="scientific">Aquimarina aggregata</name>
    <dbReference type="NCBI Taxonomy" id="1642818"/>
    <lineage>
        <taxon>Bacteria</taxon>
        <taxon>Pseudomonadati</taxon>
        <taxon>Bacteroidota</taxon>
        <taxon>Flavobacteriia</taxon>
        <taxon>Flavobacteriales</taxon>
        <taxon>Flavobacteriaceae</taxon>
        <taxon>Aquimarina</taxon>
    </lineage>
</organism>
<dbReference type="PRINTS" id="PR00038">
    <property type="entry name" value="HTHLUXR"/>
</dbReference>
<name>A0A162WHL4_9FLAO</name>
<dbReference type="Pfam" id="PF00196">
    <property type="entry name" value="GerE"/>
    <property type="match status" value="1"/>
</dbReference>
<accession>A0A162WHL4</accession>
<evidence type="ECO:0000313" key="2">
    <source>
        <dbReference type="EMBL" id="KZS38107.1"/>
    </source>
</evidence>
<dbReference type="PANTHER" id="PTHR45566">
    <property type="entry name" value="HTH-TYPE TRANSCRIPTIONAL REGULATOR YHJB-RELATED"/>
    <property type="match status" value="1"/>
</dbReference>
<dbReference type="Proteomes" id="UP000076715">
    <property type="component" value="Unassembled WGS sequence"/>
</dbReference>